<organism evidence="2 3">
    <name type="scientific">Mycena rosella</name>
    <name type="common">Pink bonnet</name>
    <name type="synonym">Agaricus rosellus</name>
    <dbReference type="NCBI Taxonomy" id="1033263"/>
    <lineage>
        <taxon>Eukaryota</taxon>
        <taxon>Fungi</taxon>
        <taxon>Dikarya</taxon>
        <taxon>Basidiomycota</taxon>
        <taxon>Agaricomycotina</taxon>
        <taxon>Agaricomycetes</taxon>
        <taxon>Agaricomycetidae</taxon>
        <taxon>Agaricales</taxon>
        <taxon>Marasmiineae</taxon>
        <taxon>Mycenaceae</taxon>
        <taxon>Mycena</taxon>
    </lineage>
</organism>
<dbReference type="Proteomes" id="UP001221757">
    <property type="component" value="Unassembled WGS sequence"/>
</dbReference>
<name>A0AAD7GB19_MYCRO</name>
<feature type="compositionally biased region" description="Basic and acidic residues" evidence="1">
    <location>
        <begin position="60"/>
        <end position="70"/>
    </location>
</feature>
<keyword evidence="3" id="KW-1185">Reference proteome</keyword>
<evidence type="ECO:0000313" key="2">
    <source>
        <dbReference type="EMBL" id="KAJ7674309.1"/>
    </source>
</evidence>
<proteinExistence type="predicted"/>
<dbReference type="AlphaFoldDB" id="A0AAD7GB19"/>
<evidence type="ECO:0000256" key="1">
    <source>
        <dbReference type="SAM" id="MobiDB-lite"/>
    </source>
</evidence>
<comment type="caution">
    <text evidence="2">The sequence shown here is derived from an EMBL/GenBank/DDBJ whole genome shotgun (WGS) entry which is preliminary data.</text>
</comment>
<sequence>MYNVHGDGNLRRIPAGPIYPNCYTFKREDGEKEGASFSVGYASSNKDGISGDRSCLTSDSDARGRSKPWPEKCQIPSRLPKTNESRQDRGLDNEERSLPPDRWLDQGGKWQRPAVALGACQRIPQRRIATGCCPIRPSGGDIIIRWEAAAHSQSDNARINSAKWMTHRPAPGVKKDNLRNKFRAPRRREDEDLGDRVSRGYRREGGAAPYIADEETSAHPRSSVGILLRSSVRGPGIVGPQCATGGKGLRESIEAEAKHSGDLAVTPMSPSISFHVVRTRFWPEWKLDQILSRVLNKNTRPGLQSRPFALKVGPFDPRLKCAADSTLDSSPDYAYSVPGTRISALSTLSD</sequence>
<feature type="compositionally biased region" description="Basic and acidic residues" evidence="1">
    <location>
        <begin position="81"/>
        <end position="104"/>
    </location>
</feature>
<dbReference type="EMBL" id="JARKIE010000156">
    <property type="protein sequence ID" value="KAJ7674309.1"/>
    <property type="molecule type" value="Genomic_DNA"/>
</dbReference>
<gene>
    <name evidence="2" type="ORF">B0H17DRAFT_1140644</name>
</gene>
<feature type="region of interest" description="Disordered" evidence="1">
    <location>
        <begin position="37"/>
        <end position="107"/>
    </location>
</feature>
<accession>A0AAD7GB19</accession>
<protein>
    <submittedName>
        <fullName evidence="2">Uncharacterized protein</fullName>
    </submittedName>
</protein>
<evidence type="ECO:0000313" key="3">
    <source>
        <dbReference type="Proteomes" id="UP001221757"/>
    </source>
</evidence>
<reference evidence="2" key="1">
    <citation type="submission" date="2023-03" db="EMBL/GenBank/DDBJ databases">
        <title>Massive genome expansion in bonnet fungi (Mycena s.s.) driven by repeated elements and novel gene families across ecological guilds.</title>
        <authorList>
            <consortium name="Lawrence Berkeley National Laboratory"/>
            <person name="Harder C.B."/>
            <person name="Miyauchi S."/>
            <person name="Viragh M."/>
            <person name="Kuo A."/>
            <person name="Thoen E."/>
            <person name="Andreopoulos B."/>
            <person name="Lu D."/>
            <person name="Skrede I."/>
            <person name="Drula E."/>
            <person name="Henrissat B."/>
            <person name="Morin E."/>
            <person name="Kohler A."/>
            <person name="Barry K."/>
            <person name="LaButti K."/>
            <person name="Morin E."/>
            <person name="Salamov A."/>
            <person name="Lipzen A."/>
            <person name="Mereny Z."/>
            <person name="Hegedus B."/>
            <person name="Baldrian P."/>
            <person name="Stursova M."/>
            <person name="Weitz H."/>
            <person name="Taylor A."/>
            <person name="Grigoriev I.V."/>
            <person name="Nagy L.G."/>
            <person name="Martin F."/>
            <person name="Kauserud H."/>
        </authorList>
    </citation>
    <scope>NUCLEOTIDE SEQUENCE</scope>
    <source>
        <strain evidence="2">CBHHK067</strain>
    </source>
</reference>